<proteinExistence type="predicted"/>
<gene>
    <name evidence="1" type="ORF">HIBIKMCM_00031</name>
</gene>
<sequence>MGRTYEITFEEDLDVLGECGTIDCHIAIKENQNPVEEADTVLHEVLHAVHFLMDIGLSPKLEEQVVRKMATGLMQVFADNPQLLMYLANAAEPPRRR</sequence>
<keyword evidence="2" id="KW-1185">Reference proteome</keyword>
<dbReference type="Proteomes" id="UP001182455">
    <property type="component" value="Segment"/>
</dbReference>
<dbReference type="EMBL" id="OR367448">
    <property type="protein sequence ID" value="WLW40598.1"/>
    <property type="molecule type" value="Genomic_DNA"/>
</dbReference>
<reference evidence="1" key="1">
    <citation type="submission" date="2023-07" db="EMBL/GenBank/DDBJ databases">
        <title>First report of Ralstonia pseudosolanacearum infecting Boesenbergia rotunda from Thailand.</title>
        <authorList>
            <person name="Carroll S."/>
            <person name="McGreig S."/>
            <person name="Bryning A."/>
            <person name="Vicente J.G."/>
            <person name="Aspin A."/>
        </authorList>
    </citation>
    <scope>NUCLEOTIDE SEQUENCE</scope>
</reference>
<organism evidence="1 2">
    <name type="scientific">Ralstonia phage BOESR1</name>
    <dbReference type="NCBI Taxonomy" id="3034917"/>
    <lineage>
        <taxon>Viruses</taxon>
        <taxon>Duplodnaviria</taxon>
        <taxon>Heunggongvirae</taxon>
        <taxon>Uroviricota</taxon>
        <taxon>Caudoviricetes</taxon>
        <taxon>Autographivirales</taxon>
        <taxon>Autographivirales incertae sedis</taxon>
        <taxon>Boesrvirus</taxon>
        <taxon>Boesrvirus BOESR1</taxon>
    </lineage>
</organism>
<name>A0AA50F3H4_9CAUD</name>
<evidence type="ECO:0000313" key="2">
    <source>
        <dbReference type="Proteomes" id="UP001182455"/>
    </source>
</evidence>
<protein>
    <submittedName>
        <fullName evidence="1">Uncharacterized protein</fullName>
    </submittedName>
</protein>
<evidence type="ECO:0000313" key="1">
    <source>
        <dbReference type="EMBL" id="WLW40598.1"/>
    </source>
</evidence>
<accession>A0AA50F3H4</accession>